<keyword evidence="1" id="KW-0175">Coiled coil</keyword>
<dbReference type="GO" id="GO:0005876">
    <property type="term" value="C:spindle microtubule"/>
    <property type="evidence" value="ECO:0007669"/>
    <property type="project" value="TreeGrafter"/>
</dbReference>
<dbReference type="PANTHER" id="PTHR46725:SF1">
    <property type="entry name" value="COILED-COIL DOMAIN-CONTAINING PROTEIN 57"/>
    <property type="match status" value="1"/>
</dbReference>
<dbReference type="RefSeq" id="XP_023584953.1">
    <property type="nucleotide sequence ID" value="XM_023729185.1"/>
</dbReference>
<dbReference type="AlphaFoldDB" id="A0A2Y9QN82"/>
<organism evidence="3 4">
    <name type="scientific">Trichechus manatus latirostris</name>
    <name type="common">Florida manatee</name>
    <dbReference type="NCBI Taxonomy" id="127582"/>
    <lineage>
        <taxon>Eukaryota</taxon>
        <taxon>Metazoa</taxon>
        <taxon>Chordata</taxon>
        <taxon>Craniata</taxon>
        <taxon>Vertebrata</taxon>
        <taxon>Euteleostomi</taxon>
        <taxon>Mammalia</taxon>
        <taxon>Eutheria</taxon>
        <taxon>Afrotheria</taxon>
        <taxon>Sirenia</taxon>
        <taxon>Trichechidae</taxon>
        <taxon>Trichechus</taxon>
    </lineage>
</organism>
<evidence type="ECO:0000313" key="4">
    <source>
        <dbReference type="RefSeq" id="XP_023584950.1"/>
    </source>
</evidence>
<dbReference type="GO" id="GO:0005814">
    <property type="term" value="C:centriole"/>
    <property type="evidence" value="ECO:0007669"/>
    <property type="project" value="TreeGrafter"/>
</dbReference>
<gene>
    <name evidence="4 5 6 7" type="primary">CCDC57</name>
</gene>
<evidence type="ECO:0000313" key="7">
    <source>
        <dbReference type="RefSeq" id="XP_023584953.1"/>
    </source>
</evidence>
<feature type="coiled-coil region" evidence="1">
    <location>
        <begin position="365"/>
        <end position="420"/>
    </location>
</feature>
<feature type="region of interest" description="Disordered" evidence="2">
    <location>
        <begin position="707"/>
        <end position="750"/>
    </location>
</feature>
<feature type="coiled-coil region" evidence="1">
    <location>
        <begin position="5"/>
        <end position="54"/>
    </location>
</feature>
<accession>A0A2Y9QN82</accession>
<evidence type="ECO:0000313" key="5">
    <source>
        <dbReference type="RefSeq" id="XP_023584951.1"/>
    </source>
</evidence>
<feature type="region of interest" description="Disordered" evidence="2">
    <location>
        <begin position="783"/>
        <end position="818"/>
    </location>
</feature>
<keyword evidence="3" id="KW-1185">Reference proteome</keyword>
<name>A0A2Y9QN82_TRIMA</name>
<dbReference type="RefSeq" id="XP_023584950.1">
    <property type="nucleotide sequence ID" value="XM_023729182.1"/>
</dbReference>
<evidence type="ECO:0000256" key="2">
    <source>
        <dbReference type="SAM" id="MobiDB-lite"/>
    </source>
</evidence>
<evidence type="ECO:0000313" key="6">
    <source>
        <dbReference type="RefSeq" id="XP_023584952.1"/>
    </source>
</evidence>
<feature type="coiled-coil region" evidence="1">
    <location>
        <begin position="198"/>
        <end position="328"/>
    </location>
</feature>
<feature type="compositionally biased region" description="Gly residues" evidence="2">
    <location>
        <begin position="732"/>
        <end position="742"/>
    </location>
</feature>
<dbReference type="RefSeq" id="XP_023584952.1">
    <property type="nucleotide sequence ID" value="XM_023729184.1"/>
</dbReference>
<evidence type="ECO:0000256" key="1">
    <source>
        <dbReference type="SAM" id="Coils"/>
    </source>
</evidence>
<sequence>MLPSEQALEELLAHKEEEWRALQARRAQLQGAALQDVQRRLEDAQGQLRRLREDFVYNLQVLEERDRELEHYDAAFAQTQRAEEARQAEASELKIEAAKLRQALAREARRADELQQQQQLTLQEHRRELERVHSDKNSEIDCHREQYEQLTWKLKRRLQELDGELVLQKQALLVEFESEMQRRERESRLQADAMSNTVLTQELKIKVLRKELEALKEAGAEVAESLQRAETANAELECEVARRDRELQDLMAVKDARIKDLEGKLHSAQLTRAKEEEAFQRKHEVLDRLARERDAVLASVKEAHAEQLRAQEARVLELQAHSESLEARLRRAEWGQADAVRDHEAVVARLREEVSALKSGWDAQVAQLSQEVVAKDLQVHALQEEGLQLKAQSARLQQDIDRYKQQLAAAVDRERSLEREKVQLALDWQCRCDTTERDQYRRSEDLIQGLTAAREQAVAKLEEAERRLCDKEEVLKALALERDRAVHALRTHGLLPEREAQTPLRHHEEAISQAFPSSEIQQLQEQNMSLRNAIAQMRREMEALSDQILPSAHFGEKTSDTNQPNPNAAADTATPDYVLALEAEIRNLKHKFKTLEEQLEDILEPSKMSSFAEVQPDVCAADSAAGEGPILWGAPPQAEVAPTVLACRKLAGRVRLLDCLVSRLRQKVLQKPPEMDAVRLQLPHEVDQAHVEVLELGKQVAELEKHLGTTRKEGGEAVGGTPETTATRRQGPAGGEPTGTGDQGPQATQRSLELRLQRKLRAAAKSILRLQQEKEQLVEASNRLRAGLGRPRDTAGTPPGPSPIPVLEARSPGELPRPPLDCSLPLGQVQPRFTAQVTVHHLRNGLYFFI</sequence>
<dbReference type="GO" id="GO:0007099">
    <property type="term" value="P:centriole replication"/>
    <property type="evidence" value="ECO:0007669"/>
    <property type="project" value="TreeGrafter"/>
</dbReference>
<protein>
    <submittedName>
        <fullName evidence="4 5">Coiled-coil domain-containing protein 57 isoform X1</fullName>
    </submittedName>
</protein>
<dbReference type="Proteomes" id="UP000248480">
    <property type="component" value="Unplaced"/>
</dbReference>
<dbReference type="GeneID" id="101359540"/>
<feature type="coiled-coil region" evidence="1">
    <location>
        <begin position="520"/>
        <end position="547"/>
    </location>
</feature>
<dbReference type="PANTHER" id="PTHR46725">
    <property type="entry name" value="COILED-COIL DOMAIN-CONTAINING PROTEIN 57"/>
    <property type="match status" value="1"/>
</dbReference>
<dbReference type="GO" id="GO:0060271">
    <property type="term" value="P:cilium assembly"/>
    <property type="evidence" value="ECO:0007669"/>
    <property type="project" value="TreeGrafter"/>
</dbReference>
<dbReference type="GO" id="GO:0045931">
    <property type="term" value="P:positive regulation of mitotic cell cycle"/>
    <property type="evidence" value="ECO:0007669"/>
    <property type="project" value="TreeGrafter"/>
</dbReference>
<evidence type="ECO:0000313" key="3">
    <source>
        <dbReference type="Proteomes" id="UP000248480"/>
    </source>
</evidence>
<proteinExistence type="predicted"/>
<dbReference type="KEGG" id="tmu:101359540"/>
<dbReference type="CTD" id="284001"/>
<dbReference type="GO" id="GO:0034451">
    <property type="term" value="C:centriolar satellite"/>
    <property type="evidence" value="ECO:0007669"/>
    <property type="project" value="TreeGrafter"/>
</dbReference>
<dbReference type="GO" id="GO:0007020">
    <property type="term" value="P:microtubule nucleation"/>
    <property type="evidence" value="ECO:0007669"/>
    <property type="project" value="TreeGrafter"/>
</dbReference>
<reference evidence="4 5" key="1">
    <citation type="submission" date="2025-04" db="UniProtKB">
        <authorList>
            <consortium name="RefSeq"/>
        </authorList>
    </citation>
    <scope>IDENTIFICATION</scope>
</reference>
<dbReference type="RefSeq" id="XP_023584951.1">
    <property type="nucleotide sequence ID" value="XM_023729183.1"/>
</dbReference>
<dbReference type="InterPro" id="IPR042481">
    <property type="entry name" value="CCDC57"/>
</dbReference>
<feature type="coiled-coil region" evidence="1">
    <location>
        <begin position="81"/>
        <end position="164"/>
    </location>
</feature>